<accession>A0AC34FFA2</accession>
<sequence length="402" mass="46516">MFQKVDFVQKAKLSTNSTTIKFGENLGFDVCYEDSQFGPDFCIKHIKGDFEITKMTTFCKNSAQEYDIYYSKLYNSFSRFGFGNGIYKFYITANIEMKEICVETRAICISDIRLQLLKLYQYFKGEIDLDGFKLIYYVKKIKENGSTGNNIEIYIENPYDMEIEGKKGDYKIEQCGTKSINLVLTFVYDPSIIAKICEPEEIVETENKANIEQNESTQIAASDQSRPESVIPSESTKPSKWFKIMSNQKCADFFFILPDKIKIPSHRCILYESSTIFAKFVDESSELPILINIKEDFDAETIKAALEFLYDKYDSINGKEMDVFKFAVKYCIHDLTDACCSFFEKSVDPTNVCEFIQIAYNQNFEELKQKCLKLLIEKKKEVDAAELSNLPKNILFDFFNSF</sequence>
<dbReference type="WBParaSite" id="ES5_v2.g15583.t1">
    <property type="protein sequence ID" value="ES5_v2.g15583.t1"/>
    <property type="gene ID" value="ES5_v2.g15583"/>
</dbReference>
<evidence type="ECO:0000313" key="2">
    <source>
        <dbReference type="WBParaSite" id="ES5_v2.g15583.t1"/>
    </source>
</evidence>
<evidence type="ECO:0000313" key="1">
    <source>
        <dbReference type="Proteomes" id="UP000887579"/>
    </source>
</evidence>
<proteinExistence type="predicted"/>
<name>A0AC34FFA2_9BILA</name>
<protein>
    <submittedName>
        <fullName evidence="2">BTB domain-containing protein</fullName>
    </submittedName>
</protein>
<organism evidence="1 2">
    <name type="scientific">Panagrolaimus sp. ES5</name>
    <dbReference type="NCBI Taxonomy" id="591445"/>
    <lineage>
        <taxon>Eukaryota</taxon>
        <taxon>Metazoa</taxon>
        <taxon>Ecdysozoa</taxon>
        <taxon>Nematoda</taxon>
        <taxon>Chromadorea</taxon>
        <taxon>Rhabditida</taxon>
        <taxon>Tylenchina</taxon>
        <taxon>Panagrolaimomorpha</taxon>
        <taxon>Panagrolaimoidea</taxon>
        <taxon>Panagrolaimidae</taxon>
        <taxon>Panagrolaimus</taxon>
    </lineage>
</organism>
<dbReference type="Proteomes" id="UP000887579">
    <property type="component" value="Unplaced"/>
</dbReference>
<reference evidence="2" key="1">
    <citation type="submission" date="2022-11" db="UniProtKB">
        <authorList>
            <consortium name="WormBaseParasite"/>
        </authorList>
    </citation>
    <scope>IDENTIFICATION</scope>
</reference>